<dbReference type="EMBL" id="QBKG01000002">
    <property type="protein sequence ID" value="PTX08015.1"/>
    <property type="molecule type" value="Genomic_DNA"/>
</dbReference>
<evidence type="ECO:0000256" key="1">
    <source>
        <dbReference type="SAM" id="MobiDB-lite"/>
    </source>
</evidence>
<reference evidence="2 3" key="1">
    <citation type="submission" date="2018-04" db="EMBL/GenBank/DDBJ databases">
        <title>Genomic Encyclopedia of Archaeal and Bacterial Type Strains, Phase II (KMG-II): from individual species to whole genera.</title>
        <authorList>
            <person name="Goeker M."/>
        </authorList>
    </citation>
    <scope>NUCLEOTIDE SEQUENCE [LARGE SCALE GENOMIC DNA]</scope>
    <source>
        <strain evidence="2 3">DSM 22902</strain>
    </source>
</reference>
<sequence>MLTVTSPPLKGAGGDVNNQSYKNLNYINKPF</sequence>
<name>A0A2T5XX27_9FLAO</name>
<proteinExistence type="predicted"/>
<accession>A0A2T5XX27</accession>
<gene>
    <name evidence="2" type="ORF">C8P65_10254</name>
</gene>
<dbReference type="Proteomes" id="UP000243985">
    <property type="component" value="Unassembled WGS sequence"/>
</dbReference>
<organism evidence="2 3">
    <name type="scientific">Capnocytophaga leadbetteri</name>
    <dbReference type="NCBI Taxonomy" id="327575"/>
    <lineage>
        <taxon>Bacteria</taxon>
        <taxon>Pseudomonadati</taxon>
        <taxon>Bacteroidota</taxon>
        <taxon>Flavobacteriia</taxon>
        <taxon>Flavobacteriales</taxon>
        <taxon>Flavobacteriaceae</taxon>
        <taxon>Capnocytophaga</taxon>
    </lineage>
</organism>
<comment type="caution">
    <text evidence="2">The sequence shown here is derived from an EMBL/GenBank/DDBJ whole genome shotgun (WGS) entry which is preliminary data.</text>
</comment>
<dbReference type="AlphaFoldDB" id="A0A2T5XX27"/>
<evidence type="ECO:0000313" key="2">
    <source>
        <dbReference type="EMBL" id="PTX08015.1"/>
    </source>
</evidence>
<evidence type="ECO:0000313" key="3">
    <source>
        <dbReference type="Proteomes" id="UP000243985"/>
    </source>
</evidence>
<feature type="region of interest" description="Disordered" evidence="1">
    <location>
        <begin position="1"/>
        <end position="20"/>
    </location>
</feature>
<protein>
    <submittedName>
        <fullName evidence="2">Uncharacterized protein</fullName>
    </submittedName>
</protein>